<organism evidence="14 15">
    <name type="scientific">Schistosoma mattheei</name>
    <dbReference type="NCBI Taxonomy" id="31246"/>
    <lineage>
        <taxon>Eukaryota</taxon>
        <taxon>Metazoa</taxon>
        <taxon>Spiralia</taxon>
        <taxon>Lophotrochozoa</taxon>
        <taxon>Platyhelminthes</taxon>
        <taxon>Trematoda</taxon>
        <taxon>Digenea</taxon>
        <taxon>Strigeidida</taxon>
        <taxon>Schistosomatoidea</taxon>
        <taxon>Schistosomatidae</taxon>
        <taxon>Schistosoma</taxon>
    </lineage>
</organism>
<keyword evidence="6 12" id="KW-0648">Protein biosynthesis</keyword>
<dbReference type="Pfam" id="PF05746">
    <property type="entry name" value="DALR_1"/>
    <property type="match status" value="1"/>
</dbReference>
<comment type="catalytic activity">
    <reaction evidence="10">
        <text>tRNA(Arg) + L-arginine + ATP = L-arginyl-tRNA(Arg) + AMP + diphosphate</text>
        <dbReference type="Rhea" id="RHEA:20301"/>
        <dbReference type="Rhea" id="RHEA-COMP:9658"/>
        <dbReference type="Rhea" id="RHEA-COMP:9673"/>
        <dbReference type="ChEBI" id="CHEBI:30616"/>
        <dbReference type="ChEBI" id="CHEBI:32682"/>
        <dbReference type="ChEBI" id="CHEBI:33019"/>
        <dbReference type="ChEBI" id="CHEBI:78442"/>
        <dbReference type="ChEBI" id="CHEBI:78513"/>
        <dbReference type="ChEBI" id="CHEBI:456215"/>
        <dbReference type="EC" id="6.1.1.19"/>
    </reaction>
</comment>
<sequence length="630" mass="72481">MNIHNQYHWIRFTNLKPVYNPRKLDDSVFSENDFRHSYTFYHHAHDHLYQLCCGSLSILINQNHCNGKIKKLFEKPFIHYSNHCETVVVDYSSPNIAKPFHLGHFRATVTGNFVKNINEAFGNKVIGINYIGDWGTQFDILASGFSKYGDQVELRRNPIEHLYKVYVQVNRDIQSSNKKNLPYGIDHGDQSVNFFKPILNNTTEIQSRDTEFWRYIREVTCEQLQSNYQRMNIQFTSYEYESDYVEKAYALANMLLANGLAYKSSDGLTCMSTANNNDVNFSNQNIILLKSDKSTLYLTRDIAAAISRYEKYHFDRIHYVVEIGQRLHFQQLNYVLLKMGYNWPVLSMVGDDGDDNTDNDQCSQCARNLLHIPFGRIMGMSTRKGEGLFLLDILNNAQQFMLNRMKSSQNTRITQNESVNPPLLCQNEIADHLGVTCLVTTMFAYPRQKPINLQTFLGLPVTSSSTTMKNSHLLKSSAVSELCGLTLQYCHARLCSLESRSISSGLFPFKVNSSDPTSIVFDMDQLIHEFDQFKEWPSTTINEKSFVKLADQLCRFSTVLRTAYSKYEPHYVLQYALQLTSDVNSAWKHLPVLACTTKEDQLIRLFIFLASRNVLASCLRLMGIKPLNAI</sequence>
<evidence type="ECO:0000256" key="3">
    <source>
        <dbReference type="ARBA" id="ARBA00022598"/>
    </source>
</evidence>
<dbReference type="PRINTS" id="PR01038">
    <property type="entry name" value="TRNASYNTHARG"/>
</dbReference>
<protein>
    <recommendedName>
        <fullName evidence="9">Probable arginine--tRNA ligase, mitochondrial</fullName>
        <ecNumber evidence="2">6.1.1.19</ecNumber>
    </recommendedName>
    <alternativeName>
        <fullName evidence="8">Arginyl-tRNA synthetase</fullName>
    </alternativeName>
</protein>
<evidence type="ECO:0000256" key="5">
    <source>
        <dbReference type="ARBA" id="ARBA00022840"/>
    </source>
</evidence>
<dbReference type="WBParaSite" id="SMTH1_91700.1">
    <property type="protein sequence ID" value="SMTH1_91700.1"/>
    <property type="gene ID" value="SMTH1_91700"/>
</dbReference>
<dbReference type="PROSITE" id="PS00178">
    <property type="entry name" value="AA_TRNA_LIGASE_I"/>
    <property type="match status" value="1"/>
</dbReference>
<keyword evidence="4 12" id="KW-0547">Nucleotide-binding</keyword>
<evidence type="ECO:0000256" key="2">
    <source>
        <dbReference type="ARBA" id="ARBA00012837"/>
    </source>
</evidence>
<evidence type="ECO:0000256" key="10">
    <source>
        <dbReference type="ARBA" id="ARBA00049339"/>
    </source>
</evidence>
<dbReference type="Gene3D" id="3.40.50.620">
    <property type="entry name" value="HUPs"/>
    <property type="match status" value="1"/>
</dbReference>
<name>A0AA85C1C3_9TREM</name>
<dbReference type="SUPFAM" id="SSF47323">
    <property type="entry name" value="Anticodon-binding domain of a subclass of class I aminoacyl-tRNA synthetases"/>
    <property type="match status" value="1"/>
</dbReference>
<evidence type="ECO:0000256" key="1">
    <source>
        <dbReference type="ARBA" id="ARBA00005594"/>
    </source>
</evidence>
<proteinExistence type="inferred from homology"/>
<keyword evidence="3 12" id="KW-0436">Ligase</keyword>
<dbReference type="Pfam" id="PF00750">
    <property type="entry name" value="tRNA-synt_1d"/>
    <property type="match status" value="1"/>
</dbReference>
<dbReference type="SMART" id="SM00836">
    <property type="entry name" value="DALR_1"/>
    <property type="match status" value="1"/>
</dbReference>
<evidence type="ECO:0000256" key="9">
    <source>
        <dbReference type="ARBA" id="ARBA00039495"/>
    </source>
</evidence>
<evidence type="ECO:0000256" key="12">
    <source>
        <dbReference type="RuleBase" id="RU363038"/>
    </source>
</evidence>
<dbReference type="InterPro" id="IPR001412">
    <property type="entry name" value="aa-tRNA-synth_I_CS"/>
</dbReference>
<dbReference type="GO" id="GO:0006420">
    <property type="term" value="P:arginyl-tRNA aminoacylation"/>
    <property type="evidence" value="ECO:0007669"/>
    <property type="project" value="InterPro"/>
</dbReference>
<dbReference type="PANTHER" id="PTHR11956">
    <property type="entry name" value="ARGINYL-TRNA SYNTHETASE"/>
    <property type="match status" value="1"/>
</dbReference>
<evidence type="ECO:0000259" key="13">
    <source>
        <dbReference type="SMART" id="SM00836"/>
    </source>
</evidence>
<keyword evidence="5 12" id="KW-0067">ATP-binding</keyword>
<dbReference type="PANTHER" id="PTHR11956:SF11">
    <property type="entry name" value="ARGININE--TRNA LIGASE, MITOCHONDRIAL-RELATED"/>
    <property type="match status" value="1"/>
</dbReference>
<dbReference type="InterPro" id="IPR009080">
    <property type="entry name" value="tRNAsynth_Ia_anticodon-bd"/>
</dbReference>
<evidence type="ECO:0000256" key="6">
    <source>
        <dbReference type="ARBA" id="ARBA00022917"/>
    </source>
</evidence>
<comment type="function">
    <text evidence="11">Catalyzes the attachment of arginine to tRNA(Arg) in a two-step reaction: arginine is first activated by ATP to form Arg-AMP and then transferred to the acceptor end of tRNA(Arg).</text>
</comment>
<accession>A0AA85C1C3</accession>
<evidence type="ECO:0000313" key="15">
    <source>
        <dbReference type="WBParaSite" id="SMTH1_91700.1"/>
    </source>
</evidence>
<dbReference type="GO" id="GO:0004814">
    <property type="term" value="F:arginine-tRNA ligase activity"/>
    <property type="evidence" value="ECO:0007669"/>
    <property type="project" value="UniProtKB-EC"/>
</dbReference>
<dbReference type="InterPro" id="IPR035684">
    <property type="entry name" value="ArgRS_core"/>
</dbReference>
<comment type="similarity">
    <text evidence="1 12">Belongs to the class-I aminoacyl-tRNA synthetase family.</text>
</comment>
<dbReference type="Gene3D" id="1.10.730.10">
    <property type="entry name" value="Isoleucyl-tRNA Synthetase, Domain 1"/>
    <property type="match status" value="1"/>
</dbReference>
<feature type="domain" description="DALR anticodon binding" evidence="13">
    <location>
        <begin position="487"/>
        <end position="630"/>
    </location>
</feature>
<evidence type="ECO:0000256" key="4">
    <source>
        <dbReference type="ARBA" id="ARBA00022741"/>
    </source>
</evidence>
<evidence type="ECO:0000256" key="11">
    <source>
        <dbReference type="ARBA" id="ARBA00049595"/>
    </source>
</evidence>
<reference evidence="15" key="1">
    <citation type="submission" date="2023-11" db="UniProtKB">
        <authorList>
            <consortium name="WormBaseParasite"/>
        </authorList>
    </citation>
    <scope>IDENTIFICATION</scope>
</reference>
<evidence type="ECO:0000313" key="14">
    <source>
        <dbReference type="Proteomes" id="UP000050791"/>
    </source>
</evidence>
<keyword evidence="7 12" id="KW-0030">Aminoacyl-tRNA synthetase</keyword>
<dbReference type="InterPro" id="IPR008909">
    <property type="entry name" value="DALR_anticod-bd"/>
</dbReference>
<dbReference type="GO" id="GO:0005524">
    <property type="term" value="F:ATP binding"/>
    <property type="evidence" value="ECO:0007669"/>
    <property type="project" value="UniProtKB-KW"/>
</dbReference>
<dbReference type="GO" id="GO:0032543">
    <property type="term" value="P:mitochondrial translation"/>
    <property type="evidence" value="ECO:0007669"/>
    <property type="project" value="TreeGrafter"/>
</dbReference>
<evidence type="ECO:0000256" key="7">
    <source>
        <dbReference type="ARBA" id="ARBA00023146"/>
    </source>
</evidence>
<dbReference type="Proteomes" id="UP000050791">
    <property type="component" value="Unassembled WGS sequence"/>
</dbReference>
<dbReference type="AlphaFoldDB" id="A0AA85C1C3"/>
<dbReference type="SUPFAM" id="SSF52374">
    <property type="entry name" value="Nucleotidylyl transferase"/>
    <property type="match status" value="1"/>
</dbReference>
<evidence type="ECO:0000256" key="8">
    <source>
        <dbReference type="ARBA" id="ARBA00033033"/>
    </source>
</evidence>
<dbReference type="GO" id="GO:0005739">
    <property type="term" value="C:mitochondrion"/>
    <property type="evidence" value="ECO:0007669"/>
    <property type="project" value="TreeGrafter"/>
</dbReference>
<dbReference type="InterPro" id="IPR001278">
    <property type="entry name" value="Arg-tRNA-ligase"/>
</dbReference>
<dbReference type="InterPro" id="IPR014729">
    <property type="entry name" value="Rossmann-like_a/b/a_fold"/>
</dbReference>
<dbReference type="EC" id="6.1.1.19" evidence="2"/>